<reference evidence="1 2" key="1">
    <citation type="journal article" date="2014" name="Int. J. Syst. Evol. Microbiol.">
        <title>Sneathiella chungangensis sp. nov., isolated from a marine sand, and emended description of the genus Sneathiella.</title>
        <authorList>
            <person name="Siamphan C."/>
            <person name="Kim H."/>
            <person name="Lee J.S."/>
            <person name="Kim W."/>
        </authorList>
    </citation>
    <scope>NUCLEOTIDE SEQUENCE [LARGE SCALE GENOMIC DNA]</scope>
    <source>
        <strain evidence="1 2">KCTC 32476</strain>
    </source>
</reference>
<comment type="caution">
    <text evidence="1">The sequence shown here is derived from an EMBL/GenBank/DDBJ whole genome shotgun (WGS) entry which is preliminary data.</text>
</comment>
<name>A0A845MMJ0_9PROT</name>
<evidence type="ECO:0000313" key="2">
    <source>
        <dbReference type="Proteomes" id="UP000445696"/>
    </source>
</evidence>
<keyword evidence="2" id="KW-1185">Reference proteome</keyword>
<accession>A0A845MMJ0</accession>
<protein>
    <submittedName>
        <fullName evidence="1">Uncharacterized protein</fullName>
    </submittedName>
</protein>
<organism evidence="1 2">
    <name type="scientific">Sneathiella chungangensis</name>
    <dbReference type="NCBI Taxonomy" id="1418234"/>
    <lineage>
        <taxon>Bacteria</taxon>
        <taxon>Pseudomonadati</taxon>
        <taxon>Pseudomonadota</taxon>
        <taxon>Alphaproteobacteria</taxon>
        <taxon>Sneathiellales</taxon>
        <taxon>Sneathiellaceae</taxon>
        <taxon>Sneathiella</taxon>
    </lineage>
</organism>
<dbReference type="RefSeq" id="WP_161340585.1">
    <property type="nucleotide sequence ID" value="NZ_JBHSDG010000003.1"/>
</dbReference>
<proteinExistence type="predicted"/>
<sequence>MTEGVIDLAGARKLRAAMTGNLSALEIVRLKMGAYVSAVREESPAFTESEIEDIVRRNLRSNPEKVRFYSKWMSLGAEFQVEATLCLSFCLEAQATINRIQIYLNLGELAFLHKDDELFQPLAMTEEAAKKYRIDSVEVQKKRRLDGWYSIQDIFTERAFALLPEAERKKIKANEYDSSLWWSYLEAFPEKAWKIGEAALEHIKALIQSERLVFEVSGPTKDMLEMWPEIKGDEAVNVKAGWLCLNTLMGEKTGEALETLHGEYVISGCQGHQLYALKDDLPEWQEIIAKYVQAESLSDLPYCRPVAIIQEPYNGGHLDENGHFIPSVTDVAIKASAFHRALDKAGPNLFDQLNERARRAAQSFVLKASQLEVISEAVGIDIFSPFIASLRADLEEAVRTFNVSMAHLYFACSTTAEGYAHREYIERSKPADIVLDDLRPTQDDIDMLHRRLDDPSLDNWFTETFKQLMVAAG</sequence>
<evidence type="ECO:0000313" key="1">
    <source>
        <dbReference type="EMBL" id="MZR24127.1"/>
    </source>
</evidence>
<dbReference type="AlphaFoldDB" id="A0A845MMJ0"/>
<dbReference type="Proteomes" id="UP000445696">
    <property type="component" value="Unassembled WGS sequence"/>
</dbReference>
<gene>
    <name evidence="1" type="ORF">GQF03_17470</name>
</gene>
<dbReference type="EMBL" id="WTVA01000015">
    <property type="protein sequence ID" value="MZR24127.1"/>
    <property type="molecule type" value="Genomic_DNA"/>
</dbReference>